<gene>
    <name evidence="2" type="ORF">K7X08_030980</name>
</gene>
<evidence type="ECO:0000313" key="3">
    <source>
        <dbReference type="Proteomes" id="UP001152561"/>
    </source>
</evidence>
<accession>A0A9Q1MY65</accession>
<keyword evidence="3" id="KW-1185">Reference proteome</keyword>
<feature type="region of interest" description="Disordered" evidence="1">
    <location>
        <begin position="51"/>
        <end position="89"/>
    </location>
</feature>
<evidence type="ECO:0000313" key="2">
    <source>
        <dbReference type="EMBL" id="KAJ8568758.1"/>
    </source>
</evidence>
<dbReference type="EMBL" id="JAJAGQ010000003">
    <property type="protein sequence ID" value="KAJ8568758.1"/>
    <property type="molecule type" value="Genomic_DNA"/>
</dbReference>
<protein>
    <submittedName>
        <fullName evidence="2">Uncharacterized protein</fullName>
    </submittedName>
</protein>
<dbReference type="Proteomes" id="UP001152561">
    <property type="component" value="Unassembled WGS sequence"/>
</dbReference>
<dbReference type="OrthoDB" id="10523033at2759"/>
<evidence type="ECO:0000256" key="1">
    <source>
        <dbReference type="SAM" id="MobiDB-lite"/>
    </source>
</evidence>
<reference evidence="3" key="1">
    <citation type="journal article" date="2023" name="Proc. Natl. Acad. Sci. U.S.A.">
        <title>Genomic and structural basis for evolution of tropane alkaloid biosynthesis.</title>
        <authorList>
            <person name="Wanga Y.-J."/>
            <person name="Taina T."/>
            <person name="Yua J.-Y."/>
            <person name="Lia J."/>
            <person name="Xua B."/>
            <person name="Chenc J."/>
            <person name="D'Auriad J.C."/>
            <person name="Huanga J.-P."/>
            <person name="Huanga S.-X."/>
        </authorList>
    </citation>
    <scope>NUCLEOTIDE SEQUENCE [LARGE SCALE GENOMIC DNA]</scope>
    <source>
        <strain evidence="3">cv. KIB-2019</strain>
    </source>
</reference>
<feature type="compositionally biased region" description="Polar residues" evidence="1">
    <location>
        <begin position="57"/>
        <end position="69"/>
    </location>
</feature>
<name>A0A9Q1MY65_9SOLA</name>
<organism evidence="2 3">
    <name type="scientific">Anisodus acutangulus</name>
    <dbReference type="NCBI Taxonomy" id="402998"/>
    <lineage>
        <taxon>Eukaryota</taxon>
        <taxon>Viridiplantae</taxon>
        <taxon>Streptophyta</taxon>
        <taxon>Embryophyta</taxon>
        <taxon>Tracheophyta</taxon>
        <taxon>Spermatophyta</taxon>
        <taxon>Magnoliopsida</taxon>
        <taxon>eudicotyledons</taxon>
        <taxon>Gunneridae</taxon>
        <taxon>Pentapetalae</taxon>
        <taxon>asterids</taxon>
        <taxon>lamiids</taxon>
        <taxon>Solanales</taxon>
        <taxon>Solanaceae</taxon>
        <taxon>Solanoideae</taxon>
        <taxon>Hyoscyameae</taxon>
        <taxon>Anisodus</taxon>
    </lineage>
</organism>
<feature type="compositionally biased region" description="Low complexity" evidence="1">
    <location>
        <begin position="70"/>
        <end position="89"/>
    </location>
</feature>
<comment type="caution">
    <text evidence="2">The sequence shown here is derived from an EMBL/GenBank/DDBJ whole genome shotgun (WGS) entry which is preliminary data.</text>
</comment>
<dbReference type="AlphaFoldDB" id="A0A9Q1MY65"/>
<sequence length="164" mass="18156">MKLGAHLKRVTKGKQTKVGRKTKKRIRSLINEDDEGMARSPPVVGLTIEEELELTAPQPTQTSQASTRATPLPSQASSSVSQMSTRSMLRQQPINSAFNVKPDFEFPSNEESEQTIMPMSILEAKTRFRRQMQVGEATGTRCIGFVGDANDVSKPTNFSFLPRS</sequence>
<proteinExistence type="predicted"/>
<feature type="region of interest" description="Disordered" evidence="1">
    <location>
        <begin position="1"/>
        <end position="22"/>
    </location>
</feature>